<keyword evidence="2" id="KW-1185">Reference proteome</keyword>
<dbReference type="AlphaFoldDB" id="A0A0P5Z351"/>
<dbReference type="InterPro" id="IPR040341">
    <property type="entry name" value="GPATCH3"/>
</dbReference>
<organism evidence="1 2">
    <name type="scientific">Daphnia magna</name>
    <dbReference type="NCBI Taxonomy" id="35525"/>
    <lineage>
        <taxon>Eukaryota</taxon>
        <taxon>Metazoa</taxon>
        <taxon>Ecdysozoa</taxon>
        <taxon>Arthropoda</taxon>
        <taxon>Crustacea</taxon>
        <taxon>Branchiopoda</taxon>
        <taxon>Diplostraca</taxon>
        <taxon>Cladocera</taxon>
        <taxon>Anomopoda</taxon>
        <taxon>Daphniidae</taxon>
        <taxon>Daphnia</taxon>
    </lineage>
</organism>
<sequence length="492" mass="56829">MDSVYLMILNIPQNFHSSDLRNYFSDLIECQMHFSCFHFRHRPQLELIKPSETLSFEKNNFCLRNNSSAKSASDFLTKDSFCCIVKLFSKKARTETIKKYNLQNWVDKDERFLPSRCIAIAITVVEENLGDFLVSLLSINGDKVELKLSKQKIEQMVELKPPPLMPRGNVGTSTKHFLDLINSCRLPSKLIGKLGLNFPKTKTRRYGNVPFNYENHTSEKIELPVSPSTNSTNSNNKKRIFPHGTNISSPKKCTNKGDIMDDDDEQEWDRHEALHDDVTEQERNKERLFEEEMEVVWEKGGPGIVWYTDAVRWKEAEGDFDEQTTDDWDVDYSVYYEENGGDKDARDCAEMRRSTMWRQGNVETVFKKPQVLPLRQKSFMEHSMGRNVVGPFEKHTKGIGRRLMEKQGWRDGLGLGVTQEGIATPIESDGQKPRERKGLGYFGERLPRFRTTNSSKAKSVFIATAYDSPADTDSPESLYRRNQPTIMKYRHT</sequence>
<dbReference type="Proteomes" id="UP000076858">
    <property type="component" value="Unassembled WGS sequence"/>
</dbReference>
<evidence type="ECO:0000313" key="1">
    <source>
        <dbReference type="EMBL" id="KZS13097.1"/>
    </source>
</evidence>
<proteinExistence type="predicted"/>
<dbReference type="InterPro" id="IPR000467">
    <property type="entry name" value="G_patch_dom"/>
</dbReference>
<dbReference type="GO" id="GO:0039536">
    <property type="term" value="P:negative regulation of RIG-I signaling pathway"/>
    <property type="evidence" value="ECO:0007669"/>
    <property type="project" value="InterPro"/>
</dbReference>
<dbReference type="PROSITE" id="PS50174">
    <property type="entry name" value="G_PATCH"/>
    <property type="match status" value="1"/>
</dbReference>
<name>A0A0P5Z351_9CRUS</name>
<dbReference type="GO" id="GO:0003676">
    <property type="term" value="F:nucleic acid binding"/>
    <property type="evidence" value="ECO:0007669"/>
    <property type="project" value="InterPro"/>
</dbReference>
<dbReference type="GO" id="GO:0045893">
    <property type="term" value="P:positive regulation of DNA-templated transcription"/>
    <property type="evidence" value="ECO:0007669"/>
    <property type="project" value="TreeGrafter"/>
</dbReference>
<comment type="caution">
    <text evidence="1">The sequence shown here is derived from an EMBL/GenBank/DDBJ whole genome shotgun (WGS) entry which is preliminary data.</text>
</comment>
<reference evidence="1 2" key="1">
    <citation type="submission" date="2016-03" db="EMBL/GenBank/DDBJ databases">
        <title>EvidentialGene: Evidence-directed Construction of Genes on Genomes.</title>
        <authorList>
            <person name="Gilbert D.G."/>
            <person name="Choi J.-H."/>
            <person name="Mockaitis K."/>
            <person name="Colbourne J."/>
            <person name="Pfrender M."/>
        </authorList>
    </citation>
    <scope>NUCLEOTIDE SEQUENCE [LARGE SCALE GENOMIC DNA]</scope>
    <source>
        <strain evidence="1 2">Xinb3</strain>
        <tissue evidence="1">Complete organism</tissue>
    </source>
</reference>
<dbReference type="STRING" id="35525.A0A0P5Z351"/>
<dbReference type="Pfam" id="PF01585">
    <property type="entry name" value="G-patch"/>
    <property type="match status" value="1"/>
</dbReference>
<dbReference type="EMBL" id="LRGB01001274">
    <property type="protein sequence ID" value="KZS13097.1"/>
    <property type="molecule type" value="Genomic_DNA"/>
</dbReference>
<evidence type="ECO:0000313" key="2">
    <source>
        <dbReference type="Proteomes" id="UP000076858"/>
    </source>
</evidence>
<gene>
    <name evidence="1" type="ORF">APZ42_021857</name>
</gene>
<protein>
    <submittedName>
        <fullName evidence="1">G patch domain-containing protein 3</fullName>
    </submittedName>
</protein>
<dbReference type="OrthoDB" id="5842926at2759"/>
<dbReference type="SMART" id="SM00443">
    <property type="entry name" value="G_patch"/>
    <property type="match status" value="1"/>
</dbReference>
<dbReference type="PANTHER" id="PTHR14390">
    <property type="entry name" value="G PATCH DOMAIN CONTAINING PROTEIN 3"/>
    <property type="match status" value="1"/>
</dbReference>
<accession>A0A0P5Z351</accession>
<dbReference type="PANTHER" id="PTHR14390:SF2">
    <property type="entry name" value="G PATCH DOMAIN-CONTAINING PROTEIN 3"/>
    <property type="match status" value="1"/>
</dbReference>
<dbReference type="GO" id="GO:0032480">
    <property type="term" value="P:negative regulation of type I interferon production"/>
    <property type="evidence" value="ECO:0007669"/>
    <property type="project" value="InterPro"/>
</dbReference>